<name>A0A919GH46_9ACTN</name>
<dbReference type="GO" id="GO:0003700">
    <property type="term" value="F:DNA-binding transcription factor activity"/>
    <property type="evidence" value="ECO:0007669"/>
    <property type="project" value="InterPro"/>
</dbReference>
<evidence type="ECO:0000259" key="2">
    <source>
        <dbReference type="PROSITE" id="PS50995"/>
    </source>
</evidence>
<proteinExistence type="predicted"/>
<evidence type="ECO:0000256" key="1">
    <source>
        <dbReference type="SAM" id="MobiDB-lite"/>
    </source>
</evidence>
<sequence length="175" mass="18777">MCEPHWLDERESKAWTDFLTAFSVLSRRIEQSLKGNSGLTAQQYDVLVNLGNAPGRELRMTELAEAVLLAKSSVTYQVGQLEKAGLVRRTSCEGDDRGVRASLTGAGWRKLSEAAPAHVASVRRHFIDAMSASDFEALARGLGALADSLRTLQDAEGAGNRAGREADTGDMGQGA</sequence>
<dbReference type="Proteomes" id="UP000603708">
    <property type="component" value="Unassembled WGS sequence"/>
</dbReference>
<dbReference type="SMART" id="SM00347">
    <property type="entry name" value="HTH_MARR"/>
    <property type="match status" value="1"/>
</dbReference>
<organism evidence="3 4">
    <name type="scientific">Streptomyces sulfonofaciens</name>
    <dbReference type="NCBI Taxonomy" id="68272"/>
    <lineage>
        <taxon>Bacteria</taxon>
        <taxon>Bacillati</taxon>
        <taxon>Actinomycetota</taxon>
        <taxon>Actinomycetes</taxon>
        <taxon>Kitasatosporales</taxon>
        <taxon>Streptomycetaceae</taxon>
        <taxon>Streptomyces</taxon>
    </lineage>
</organism>
<accession>A0A919GH46</accession>
<dbReference type="InterPro" id="IPR000835">
    <property type="entry name" value="HTH_MarR-typ"/>
</dbReference>
<dbReference type="AlphaFoldDB" id="A0A919GH46"/>
<dbReference type="SUPFAM" id="SSF46785">
    <property type="entry name" value="Winged helix' DNA-binding domain"/>
    <property type="match status" value="1"/>
</dbReference>
<dbReference type="PROSITE" id="PS50995">
    <property type="entry name" value="HTH_MARR_2"/>
    <property type="match status" value="1"/>
</dbReference>
<feature type="region of interest" description="Disordered" evidence="1">
    <location>
        <begin position="156"/>
        <end position="175"/>
    </location>
</feature>
<reference evidence="3" key="1">
    <citation type="journal article" date="2014" name="Int. J. Syst. Evol. Microbiol.">
        <title>Complete genome sequence of Corynebacterium casei LMG S-19264T (=DSM 44701T), isolated from a smear-ripened cheese.</title>
        <authorList>
            <consortium name="US DOE Joint Genome Institute (JGI-PGF)"/>
            <person name="Walter F."/>
            <person name="Albersmeier A."/>
            <person name="Kalinowski J."/>
            <person name="Ruckert C."/>
        </authorList>
    </citation>
    <scope>NUCLEOTIDE SEQUENCE</scope>
    <source>
        <strain evidence="3">JCM 5069</strain>
    </source>
</reference>
<dbReference type="EMBL" id="BNCD01000014">
    <property type="protein sequence ID" value="GHH83865.1"/>
    <property type="molecule type" value="Genomic_DNA"/>
</dbReference>
<comment type="caution">
    <text evidence="3">The sequence shown here is derived from an EMBL/GenBank/DDBJ whole genome shotgun (WGS) entry which is preliminary data.</text>
</comment>
<evidence type="ECO:0000313" key="4">
    <source>
        <dbReference type="Proteomes" id="UP000603708"/>
    </source>
</evidence>
<feature type="domain" description="HTH marR-type" evidence="2">
    <location>
        <begin position="11"/>
        <end position="147"/>
    </location>
</feature>
<dbReference type="InterPro" id="IPR036390">
    <property type="entry name" value="WH_DNA-bd_sf"/>
</dbReference>
<evidence type="ECO:0000313" key="3">
    <source>
        <dbReference type="EMBL" id="GHH83865.1"/>
    </source>
</evidence>
<reference evidence="3" key="2">
    <citation type="submission" date="2020-09" db="EMBL/GenBank/DDBJ databases">
        <authorList>
            <person name="Sun Q."/>
            <person name="Ohkuma M."/>
        </authorList>
    </citation>
    <scope>NUCLEOTIDE SEQUENCE</scope>
    <source>
        <strain evidence="3">JCM 5069</strain>
    </source>
</reference>
<dbReference type="RefSeq" id="WP_189935202.1">
    <property type="nucleotide sequence ID" value="NZ_BNCD01000014.1"/>
</dbReference>
<dbReference type="PANTHER" id="PTHR33164:SF99">
    <property type="entry name" value="MARR FAMILY REGULATORY PROTEIN"/>
    <property type="match status" value="1"/>
</dbReference>
<dbReference type="InterPro" id="IPR039422">
    <property type="entry name" value="MarR/SlyA-like"/>
</dbReference>
<gene>
    <name evidence="3" type="ORF">GCM10018793_46990</name>
</gene>
<dbReference type="GO" id="GO:0006950">
    <property type="term" value="P:response to stress"/>
    <property type="evidence" value="ECO:0007669"/>
    <property type="project" value="TreeGrafter"/>
</dbReference>
<keyword evidence="4" id="KW-1185">Reference proteome</keyword>
<protein>
    <submittedName>
        <fullName evidence="3">MarR family transcriptional regulator</fullName>
    </submittedName>
</protein>
<dbReference type="PANTHER" id="PTHR33164">
    <property type="entry name" value="TRANSCRIPTIONAL REGULATOR, MARR FAMILY"/>
    <property type="match status" value="1"/>
</dbReference>
<dbReference type="Gene3D" id="1.10.10.10">
    <property type="entry name" value="Winged helix-like DNA-binding domain superfamily/Winged helix DNA-binding domain"/>
    <property type="match status" value="1"/>
</dbReference>
<dbReference type="Pfam" id="PF12802">
    <property type="entry name" value="MarR_2"/>
    <property type="match status" value="1"/>
</dbReference>
<dbReference type="InterPro" id="IPR036388">
    <property type="entry name" value="WH-like_DNA-bd_sf"/>
</dbReference>